<reference evidence="2 3" key="1">
    <citation type="submission" date="2023-02" db="EMBL/GenBank/DDBJ databases">
        <title>LHISI_Scaffold_Assembly.</title>
        <authorList>
            <person name="Stuart O.P."/>
            <person name="Cleave R."/>
            <person name="Magrath M.J.L."/>
            <person name="Mikheyev A.S."/>
        </authorList>
    </citation>
    <scope>NUCLEOTIDE SEQUENCE [LARGE SCALE GENOMIC DNA]</scope>
    <source>
        <strain evidence="2">Daus_M_001</strain>
        <tissue evidence="2">Leg muscle</tissue>
    </source>
</reference>
<name>A0ABQ9IEK7_9NEOP</name>
<evidence type="ECO:0000256" key="1">
    <source>
        <dbReference type="SAM" id="MobiDB-lite"/>
    </source>
</evidence>
<gene>
    <name evidence="2" type="ORF">PR048_000419</name>
</gene>
<dbReference type="Proteomes" id="UP001159363">
    <property type="component" value="Chromosome 1"/>
</dbReference>
<dbReference type="EMBL" id="JARBHB010000001">
    <property type="protein sequence ID" value="KAJ8895094.1"/>
    <property type="molecule type" value="Genomic_DNA"/>
</dbReference>
<feature type="region of interest" description="Disordered" evidence="1">
    <location>
        <begin position="177"/>
        <end position="236"/>
    </location>
</feature>
<evidence type="ECO:0000313" key="2">
    <source>
        <dbReference type="EMBL" id="KAJ8895094.1"/>
    </source>
</evidence>
<keyword evidence="3" id="KW-1185">Reference proteome</keyword>
<proteinExistence type="predicted"/>
<feature type="region of interest" description="Disordered" evidence="1">
    <location>
        <begin position="126"/>
        <end position="164"/>
    </location>
</feature>
<protein>
    <submittedName>
        <fullName evidence="2">Uncharacterized protein</fullName>
    </submittedName>
</protein>
<feature type="region of interest" description="Disordered" evidence="1">
    <location>
        <begin position="31"/>
        <end position="54"/>
    </location>
</feature>
<comment type="caution">
    <text evidence="2">The sequence shown here is derived from an EMBL/GenBank/DDBJ whole genome shotgun (WGS) entry which is preliminary data.</text>
</comment>
<sequence>MSGKPRVAHKSTTSRPLILGELLADVWENLSCPDSNPEPPTPQTGGAPPTAPREVRYKIKSQVLRADEVKMMQRRNVNVGETGDPRENMLTGGIVRHDCHYGKSGVIRSAIEPEVWPSYVCKRRAPGQSDSVETEASAGNQFLDPRGVGARSARGAKQELVSRSLRATGQGPLRWLRHRRGSRSTFTRRTAHSTAGGFVDRTAGNTNKAQRYAHSRGGEAESAMVPHTCQSSDTRKTPYDRVKRCQERKIIIKASERVNVDVFTQNKRSRYLRTDRRLTNAKDYCESSLNLPHDSWELLRTLHSEVNPGRNVTVNALHSRSLGFGAHLVGTTAPAHRRISLTCETTVNRRRRSMKSVLLLKAASILVVVGEARAIRHCPGFGVRGGH</sequence>
<accession>A0ABQ9IEK7</accession>
<organism evidence="2 3">
    <name type="scientific">Dryococelus australis</name>
    <dbReference type="NCBI Taxonomy" id="614101"/>
    <lineage>
        <taxon>Eukaryota</taxon>
        <taxon>Metazoa</taxon>
        <taxon>Ecdysozoa</taxon>
        <taxon>Arthropoda</taxon>
        <taxon>Hexapoda</taxon>
        <taxon>Insecta</taxon>
        <taxon>Pterygota</taxon>
        <taxon>Neoptera</taxon>
        <taxon>Polyneoptera</taxon>
        <taxon>Phasmatodea</taxon>
        <taxon>Verophasmatodea</taxon>
        <taxon>Anareolatae</taxon>
        <taxon>Phasmatidae</taxon>
        <taxon>Eurycanthinae</taxon>
        <taxon>Dryococelus</taxon>
    </lineage>
</organism>
<evidence type="ECO:0000313" key="3">
    <source>
        <dbReference type="Proteomes" id="UP001159363"/>
    </source>
</evidence>